<dbReference type="SUPFAM" id="SSF53335">
    <property type="entry name" value="S-adenosyl-L-methionine-dependent methyltransferases"/>
    <property type="match status" value="1"/>
</dbReference>
<keyword evidence="5" id="KW-0548">Nucleotidyltransferase</keyword>
<dbReference type="GO" id="GO:0008168">
    <property type="term" value="F:methyltransferase activity"/>
    <property type="evidence" value="ECO:0007669"/>
    <property type="project" value="UniProtKB-KW"/>
</dbReference>
<dbReference type="Gene3D" id="3.30.470.30">
    <property type="entry name" value="DNA ligase/mRNA capping enzyme"/>
    <property type="match status" value="1"/>
</dbReference>
<reference evidence="12" key="1">
    <citation type="journal article" date="2019" name="MBio">
        <title>Virus Genomes from Deep Sea Sediments Expand the Ocean Megavirome and Support Independent Origins of Viral Gigantism.</title>
        <authorList>
            <person name="Backstrom D."/>
            <person name="Yutin N."/>
            <person name="Jorgensen S.L."/>
            <person name="Dharamshi J."/>
            <person name="Homa F."/>
            <person name="Zaremba-Niedwiedzka K."/>
            <person name="Spang A."/>
            <person name="Wolf Y.I."/>
            <person name="Koonin E.V."/>
            <person name="Ettema T.J."/>
        </authorList>
    </citation>
    <scope>NUCLEOTIDE SEQUENCE</scope>
</reference>
<keyword evidence="7" id="KW-0506">mRNA capping</keyword>
<dbReference type="GO" id="GO:0032259">
    <property type="term" value="P:methylation"/>
    <property type="evidence" value="ECO:0007669"/>
    <property type="project" value="UniProtKB-KW"/>
</dbReference>
<dbReference type="SUPFAM" id="SSF56091">
    <property type="entry name" value="DNA ligase/mRNA capping enzyme, catalytic domain"/>
    <property type="match status" value="1"/>
</dbReference>
<dbReference type="Gene3D" id="3.40.50.150">
    <property type="entry name" value="Vaccinia Virus protein VP39"/>
    <property type="match status" value="1"/>
</dbReference>
<dbReference type="GO" id="GO:0004484">
    <property type="term" value="F:mRNA guanylyltransferase activity"/>
    <property type="evidence" value="ECO:0007669"/>
    <property type="project" value="UniProtKB-EC"/>
</dbReference>
<sequence>MAQHKTALLKEVDKLIGAPDKTEIQDMYEIEARIGIFRGKQFQSNVYSKDFYRVLEHFLTHIDNIYSYVPQEVSLRTEAIIKRPVYRSPDVVNEAIFSIPGEKYPERIRESFINIPNTQTPRFYSTKRTIGNVDFVDFFTRFSISKEQDLAVDKTPVPPNLQPQALRIKTRWSFEVSNQQSAHPLQPYRIDLTHVTGWYVNRQGERIPINTHEIELEVIYKPIKSAQNELWPGVHFILELLQNTPFPVTAGTISNVIQGFNGLFADDINSLEWTMKRKNPHWSFNRSWRLFNVVNKPINLKMDALEMPELLAITDKADGERRLLYMRPDGAYLLYPPTDIMRYLRTPTTGQKIPTKEEQYYIQPKHANALKDSVFDGELVLREDGTRDYLVFDLLIDRGVDFRQVNFVDRIKRLKELFAENPINNITVKEFYLPDDGNFYARANKALEAIPHKPYGNDGLIFNNITDSYASADVYKWKPPEQLTIDFQINQIGPKTFGIYVKEGPKLQNFMGTRRYPMNSIVEVKSLTVNDSPLATGQIVEMGWDYKNNTFIPFRIRHDRDQPNNFSTAKDVWNDIMNPISEITIRGHDLKIMRHYHNVIKKNMLNHCEKGTIVDIGSGRGGDLHKWKHLGVEVLAIEPSAENLHEFHTRLLESEYKPVFGPNHPGPTYSYVFDGKSKTVVTLMQALGQETDKIVQAYKNTYAKGRPTQSVNCITFNVLTFFFDKEESLDALINTIDQLLQSGGHFMGLVMDGELVRQMLVKHSLLKETISKLAPDQYYNLDTKSRINQKSLKKLIKNDKWRLVSKDEALVKKTVKELDEPDPKEVKDHGWTITRTEPFTSSPFGNQIKIHMDGTIVTEQIEYLVDFDELTRKLADKNIVLQDTYFLSNNSSLSASQQKLNRLYRSFTFQRVQPPPTKEEKQITVFPLTGMQKKLETARQNKTRTEVFLNKAQEDLKRAQDELEKLEERIIQMKESGAKITAQKGQQLATDRRQLKSDITTGEQKIVKHKSLLVEREKEIQKAEQALKEAKPAVIKGPKYIETIKRPVAKKPAIMKTVVIPEEPTPVPIPKLLKKPIKKPVPKPESGKVIIETETGDDVYVAMVHTPIQILKPEEKVPININNVDFIRIGTVGSGVCVIAALLRAAFPSYIFDQNKPDAPALTTNQRSKREHNVKKVMNAFITDYFKKAYDKEELTLVNKYYHTWLDARKILKNCQNWQWLDLWEQIAAIFKLNIVVVTADSPFTAPHIYKTGNSQPQTVVIYNHDGAFDTLAQADADGNLITAFKKEDITISEL</sequence>
<evidence type="ECO:0000256" key="4">
    <source>
        <dbReference type="ARBA" id="ARBA00022679"/>
    </source>
</evidence>
<dbReference type="Pfam" id="PF03919">
    <property type="entry name" value="mRNA_cap_C"/>
    <property type="match status" value="1"/>
</dbReference>
<dbReference type="SUPFAM" id="SSF55154">
    <property type="entry name" value="CYTH-like phosphatases"/>
    <property type="match status" value="1"/>
</dbReference>
<dbReference type="GO" id="GO:0005524">
    <property type="term" value="F:ATP binding"/>
    <property type="evidence" value="ECO:0007669"/>
    <property type="project" value="InterPro"/>
</dbReference>
<dbReference type="EMBL" id="MK500369">
    <property type="protein sequence ID" value="QBK87693.1"/>
    <property type="molecule type" value="Genomic_DNA"/>
</dbReference>
<comment type="catalytic activity">
    <reaction evidence="9">
        <text>a 5'-end diphospho-ribonucleoside in mRNA + GTP + H(+) = a 5'-end (5'-triphosphoguanosine)-ribonucleoside in mRNA + diphosphate</text>
        <dbReference type="Rhea" id="RHEA:67012"/>
        <dbReference type="Rhea" id="RHEA-COMP:17165"/>
        <dbReference type="Rhea" id="RHEA-COMP:17166"/>
        <dbReference type="ChEBI" id="CHEBI:15378"/>
        <dbReference type="ChEBI" id="CHEBI:33019"/>
        <dbReference type="ChEBI" id="CHEBI:37565"/>
        <dbReference type="ChEBI" id="CHEBI:167616"/>
        <dbReference type="ChEBI" id="CHEBI:167617"/>
        <dbReference type="EC" id="2.7.7.50"/>
    </reaction>
    <physiologicalReaction direction="left-to-right" evidence="9">
        <dbReference type="Rhea" id="RHEA:67013"/>
    </physiologicalReaction>
</comment>
<protein>
    <submittedName>
        <fullName evidence="12">mRNA capping enzyme</fullName>
    </submittedName>
</protein>
<comment type="pathway">
    <text evidence="1">mRNA processing; mRNA capping.</text>
</comment>
<keyword evidence="6" id="KW-0547">Nucleotide-binding</keyword>
<dbReference type="InterPro" id="IPR051029">
    <property type="entry name" value="mRNA_Capping_Enz/RNA_Phosphat"/>
</dbReference>
<evidence type="ECO:0000256" key="5">
    <source>
        <dbReference type="ARBA" id="ARBA00022695"/>
    </source>
</evidence>
<gene>
    <name evidence="12" type="ORF">LCMAC202_00290</name>
</gene>
<dbReference type="PANTHER" id="PTHR10367">
    <property type="entry name" value="MRNA-CAPPING ENZYME"/>
    <property type="match status" value="1"/>
</dbReference>
<dbReference type="InterPro" id="IPR033469">
    <property type="entry name" value="CYTH-like_dom_sf"/>
</dbReference>
<organism evidence="12">
    <name type="scientific">Marseillevirus LCMAC202</name>
    <dbReference type="NCBI Taxonomy" id="2506606"/>
    <lineage>
        <taxon>Viruses</taxon>
        <taxon>Varidnaviria</taxon>
        <taxon>Bamfordvirae</taxon>
        <taxon>Nucleocytoviricota</taxon>
        <taxon>Megaviricetes</taxon>
        <taxon>Pimascovirales</taxon>
        <taxon>Pimascovirales incertae sedis</taxon>
        <taxon>Marseilleviridae</taxon>
    </lineage>
</organism>
<accession>A0A481YWP8</accession>
<dbReference type="GO" id="GO:0005525">
    <property type="term" value="F:GTP binding"/>
    <property type="evidence" value="ECO:0007669"/>
    <property type="project" value="UniProtKB-KW"/>
</dbReference>
<evidence type="ECO:0000256" key="6">
    <source>
        <dbReference type="ARBA" id="ARBA00022741"/>
    </source>
</evidence>
<keyword evidence="3" id="KW-0507">mRNA processing</keyword>
<proteinExistence type="predicted"/>
<dbReference type="PANTHER" id="PTHR10367:SF17">
    <property type="entry name" value="MRNA-CAPPING ENZYME"/>
    <property type="match status" value="1"/>
</dbReference>
<evidence type="ECO:0000313" key="12">
    <source>
        <dbReference type="EMBL" id="QBK87693.1"/>
    </source>
</evidence>
<evidence type="ECO:0000256" key="7">
    <source>
        <dbReference type="ARBA" id="ARBA00023042"/>
    </source>
</evidence>
<keyword evidence="8" id="KW-0342">GTP-binding</keyword>
<dbReference type="InterPro" id="IPR001339">
    <property type="entry name" value="mRNA_cap_enzyme_adenylation"/>
</dbReference>
<dbReference type="PROSITE" id="PS51562">
    <property type="entry name" value="RNA_CAP0_MT"/>
    <property type="match status" value="1"/>
</dbReference>
<dbReference type="GO" id="GO:0006370">
    <property type="term" value="P:7-methylguanosine mRNA capping"/>
    <property type="evidence" value="ECO:0007669"/>
    <property type="project" value="UniProtKB-UniPathway"/>
</dbReference>
<dbReference type="Gene3D" id="2.40.50.140">
    <property type="entry name" value="Nucleic acid-binding proteins"/>
    <property type="match status" value="1"/>
</dbReference>
<dbReference type="InterPro" id="IPR029063">
    <property type="entry name" value="SAM-dependent_MTases_sf"/>
</dbReference>
<feature type="domain" description="MRNA cap 0 methyltransferase" evidence="11">
    <location>
        <begin position="588"/>
        <end position="935"/>
    </location>
</feature>
<keyword evidence="2" id="KW-0489">Methyltransferase</keyword>
<evidence type="ECO:0000256" key="8">
    <source>
        <dbReference type="ARBA" id="ARBA00023134"/>
    </source>
</evidence>
<dbReference type="SUPFAM" id="SSF50249">
    <property type="entry name" value="Nucleic acid-binding proteins"/>
    <property type="match status" value="1"/>
</dbReference>
<dbReference type="InterPro" id="IPR012340">
    <property type="entry name" value="NA-bd_OB-fold"/>
</dbReference>
<dbReference type="UniPathway" id="UPA00922"/>
<dbReference type="Pfam" id="PF01331">
    <property type="entry name" value="mRNA_cap_enzyme"/>
    <property type="match status" value="1"/>
</dbReference>
<keyword evidence="10" id="KW-0175">Coiled coil</keyword>
<evidence type="ECO:0000256" key="9">
    <source>
        <dbReference type="ARBA" id="ARBA00044624"/>
    </source>
</evidence>
<evidence type="ECO:0000256" key="2">
    <source>
        <dbReference type="ARBA" id="ARBA00022603"/>
    </source>
</evidence>
<dbReference type="InterPro" id="IPR004971">
    <property type="entry name" value="mRNA_G-N7_MeTrfase_dom"/>
</dbReference>
<keyword evidence="4" id="KW-0808">Transferase</keyword>
<evidence type="ECO:0000256" key="1">
    <source>
        <dbReference type="ARBA" id="ARBA00005129"/>
    </source>
</evidence>
<dbReference type="InterPro" id="IPR013846">
    <property type="entry name" value="mRNA_cap_enzyme_C"/>
</dbReference>
<evidence type="ECO:0000259" key="11">
    <source>
        <dbReference type="PROSITE" id="PS51562"/>
    </source>
</evidence>
<name>A0A481YWP8_9VIRU</name>
<evidence type="ECO:0000256" key="3">
    <source>
        <dbReference type="ARBA" id="ARBA00022664"/>
    </source>
</evidence>
<evidence type="ECO:0000256" key="10">
    <source>
        <dbReference type="SAM" id="Coils"/>
    </source>
</evidence>
<feature type="coiled-coil region" evidence="10">
    <location>
        <begin position="942"/>
        <end position="1026"/>
    </location>
</feature>